<dbReference type="InterPro" id="IPR035965">
    <property type="entry name" value="PAS-like_dom_sf"/>
</dbReference>
<evidence type="ECO:0000256" key="4">
    <source>
        <dbReference type="SAM" id="MobiDB-lite"/>
    </source>
</evidence>
<protein>
    <recommendedName>
        <fullName evidence="5">PAS domain-containing protein</fullName>
    </recommendedName>
</protein>
<keyword evidence="1" id="KW-0285">Flavoprotein</keyword>
<feature type="compositionally biased region" description="Low complexity" evidence="4">
    <location>
        <begin position="405"/>
        <end position="436"/>
    </location>
</feature>
<evidence type="ECO:0000313" key="7">
    <source>
        <dbReference type="Proteomes" id="UP001176521"/>
    </source>
</evidence>
<dbReference type="AlphaFoldDB" id="A0AAN6G391"/>
<dbReference type="Gene3D" id="3.30.450.20">
    <property type="entry name" value="PAS domain"/>
    <property type="match status" value="1"/>
</dbReference>
<feature type="compositionally biased region" description="Low complexity" evidence="4">
    <location>
        <begin position="346"/>
        <end position="362"/>
    </location>
</feature>
<evidence type="ECO:0000256" key="2">
    <source>
        <dbReference type="ARBA" id="ARBA00022643"/>
    </source>
</evidence>
<proteinExistence type="predicted"/>
<dbReference type="CDD" id="cd00130">
    <property type="entry name" value="PAS"/>
    <property type="match status" value="1"/>
</dbReference>
<name>A0AAN6G391_9BASI</name>
<feature type="region of interest" description="Disordered" evidence="4">
    <location>
        <begin position="261"/>
        <end position="284"/>
    </location>
</feature>
<evidence type="ECO:0000256" key="3">
    <source>
        <dbReference type="ARBA" id="ARBA00022991"/>
    </source>
</evidence>
<feature type="region of interest" description="Disordered" evidence="4">
    <location>
        <begin position="1"/>
        <end position="143"/>
    </location>
</feature>
<dbReference type="PROSITE" id="PS50112">
    <property type="entry name" value="PAS"/>
    <property type="match status" value="1"/>
</dbReference>
<comment type="caution">
    <text evidence="6">The sequence shown here is derived from an EMBL/GenBank/DDBJ whole genome shotgun (WGS) entry which is preliminary data.</text>
</comment>
<keyword evidence="2" id="KW-0288">FMN</keyword>
<dbReference type="Proteomes" id="UP001176521">
    <property type="component" value="Unassembled WGS sequence"/>
</dbReference>
<dbReference type="PANTHER" id="PTHR47429">
    <property type="entry name" value="PROTEIN TWIN LOV 1"/>
    <property type="match status" value="1"/>
</dbReference>
<feature type="compositionally biased region" description="Gly residues" evidence="4">
    <location>
        <begin position="108"/>
        <end position="137"/>
    </location>
</feature>
<dbReference type="InterPro" id="IPR000014">
    <property type="entry name" value="PAS"/>
</dbReference>
<dbReference type="SUPFAM" id="SSF55785">
    <property type="entry name" value="PYP-like sensor domain (PAS domain)"/>
    <property type="match status" value="1"/>
</dbReference>
<organism evidence="6 7">
    <name type="scientific">Tilletia horrida</name>
    <dbReference type="NCBI Taxonomy" id="155126"/>
    <lineage>
        <taxon>Eukaryota</taxon>
        <taxon>Fungi</taxon>
        <taxon>Dikarya</taxon>
        <taxon>Basidiomycota</taxon>
        <taxon>Ustilaginomycotina</taxon>
        <taxon>Exobasidiomycetes</taxon>
        <taxon>Tilletiales</taxon>
        <taxon>Tilletiaceae</taxon>
        <taxon>Tilletia</taxon>
    </lineage>
</organism>
<keyword evidence="3" id="KW-0157">Chromophore</keyword>
<keyword evidence="7" id="KW-1185">Reference proteome</keyword>
<feature type="region of interest" description="Disordered" evidence="4">
    <location>
        <begin position="296"/>
        <end position="466"/>
    </location>
</feature>
<gene>
    <name evidence="6" type="ORF">OC842_007782</name>
</gene>
<evidence type="ECO:0000256" key="1">
    <source>
        <dbReference type="ARBA" id="ARBA00022630"/>
    </source>
</evidence>
<dbReference type="Pfam" id="PF13426">
    <property type="entry name" value="PAS_9"/>
    <property type="match status" value="1"/>
</dbReference>
<sequence>MSWAAGTGGSAVGSGASSEGSAGGGGGQEKGKEAEPGADSGADGEEPDAATGGSGATAPSNASHPHSHSHSHSHQHHGKKGGLTRAHRLSLQERRRLSRLASEAIGSDSGGSGGNASGSGSGGAGAGAGHGSGGSGSGPKPAFEADPNAWGLIKPSNLPFLDAALSVPTRFLNPLSPYTAPKSPGIVDTLLYRVANRANPLESPSSAKESTNHDDLPFARLPHIVGPRATLTDFTRSTGRREVIDEIDYIFLLSSPAVRDTTHPSIRFPSKPGRFPSPSASELQTEPDAEATLLFLPFSDGNNDDGRGEAGETPFHAHRASTAPVPASARAEEQEQEQPQERAHLRSWSPLSPSRSQSQSHSEASGTGGMKKKNPETCAGLTAGSSTLLDPHARSMPISERTKRALAAGQAAANAAAEQDSHSSSYGGGKSKSTSSGDDEEASKSDASSAWAVRESSGEVVSTDTDPVFHGPHYEIAVTANVKGEPKHVRNSYSSSGFDILGALTKVAMRKNPRIQLGPIDLSCALTVSDALAPDHPPIYFSDMFRRLTGYQPADVLGKNCRFLQAPDGNVAKGSERLYTDGQAAKLMRKHMDRMRECQASLINYKKNGKAFISLVTIVPIPWGDSNVIQYVVGFQVDLVEQPGAILEKDANGQYVVNYTTAGRRAR</sequence>
<evidence type="ECO:0000313" key="6">
    <source>
        <dbReference type="EMBL" id="KAK0518477.1"/>
    </source>
</evidence>
<dbReference type="PANTHER" id="PTHR47429:SF7">
    <property type="entry name" value="GATA-FACTOR"/>
    <property type="match status" value="1"/>
</dbReference>
<feature type="domain" description="PAS" evidence="5">
    <location>
        <begin position="539"/>
        <end position="560"/>
    </location>
</feature>
<feature type="compositionally biased region" description="Basic residues" evidence="4">
    <location>
        <begin position="65"/>
        <end position="88"/>
    </location>
</feature>
<reference evidence="6" key="1">
    <citation type="journal article" date="2023" name="PhytoFront">
        <title>Draft Genome Resources of Seven Strains of Tilletia horrida, Causal Agent of Kernel Smut of Rice.</title>
        <authorList>
            <person name="Khanal S."/>
            <person name="Antony Babu S."/>
            <person name="Zhou X.G."/>
        </authorList>
    </citation>
    <scope>NUCLEOTIDE SEQUENCE</scope>
    <source>
        <strain evidence="6">TX3</strain>
    </source>
</reference>
<accession>A0AAN6G391</accession>
<feature type="compositionally biased region" description="Gly residues" evidence="4">
    <location>
        <begin position="1"/>
        <end position="12"/>
    </location>
</feature>
<dbReference type="EMBL" id="JAPDMQ010001276">
    <property type="protein sequence ID" value="KAK0518477.1"/>
    <property type="molecule type" value="Genomic_DNA"/>
</dbReference>
<dbReference type="GO" id="GO:0005634">
    <property type="term" value="C:nucleus"/>
    <property type="evidence" value="ECO:0007669"/>
    <property type="project" value="TreeGrafter"/>
</dbReference>
<evidence type="ECO:0000259" key="5">
    <source>
        <dbReference type="PROSITE" id="PS50112"/>
    </source>
</evidence>